<keyword evidence="2" id="KW-1133">Transmembrane helix</keyword>
<dbReference type="AlphaFoldDB" id="A0A2H3AUZ8"/>
<keyword evidence="4" id="KW-1185">Reference proteome</keyword>
<feature type="transmembrane region" description="Helical" evidence="2">
    <location>
        <begin position="183"/>
        <end position="213"/>
    </location>
</feature>
<dbReference type="EMBL" id="KZ293465">
    <property type="protein sequence ID" value="PBK62551.1"/>
    <property type="molecule type" value="Genomic_DNA"/>
</dbReference>
<dbReference type="Proteomes" id="UP000218334">
    <property type="component" value="Unassembled WGS sequence"/>
</dbReference>
<feature type="region of interest" description="Disordered" evidence="1">
    <location>
        <begin position="276"/>
        <end position="295"/>
    </location>
</feature>
<accession>A0A2H3AUZ8</accession>
<name>A0A2H3AUZ8_9AGAR</name>
<keyword evidence="2" id="KW-0472">Membrane</keyword>
<feature type="transmembrane region" description="Helical" evidence="2">
    <location>
        <begin position="58"/>
        <end position="76"/>
    </location>
</feature>
<protein>
    <submittedName>
        <fullName evidence="3">Uncharacterized protein</fullName>
    </submittedName>
</protein>
<sequence>MEVPPSVLPQDDRRVFFNILALNMDCLILESLLHGLYTGIVVVTLWTIFSSPKRSQGTFLRTITITLYVLSTITFVKDWVFEYRAFIEYGDNYYSVYTALVGISPWWRANDLINSITGGISTLLVDVTIIWRCWTLWDRKWQVVLIPIICAVAGTAMKTMQTLRNLLNFTDDMSKSGHFAEEINWISLFRSVISTLVESSAMYSLVLIVYLALAVKNLEVAYYADTFASYIRAIAPTLLVLRVAARSNSSSSNEEQTSRDLSILCFTQMEENSCGDVGDPSSSGSHCGTGATEIV</sequence>
<evidence type="ECO:0000256" key="2">
    <source>
        <dbReference type="SAM" id="Phobius"/>
    </source>
</evidence>
<evidence type="ECO:0000313" key="4">
    <source>
        <dbReference type="Proteomes" id="UP000218334"/>
    </source>
</evidence>
<feature type="transmembrane region" description="Helical" evidence="2">
    <location>
        <begin position="112"/>
        <end position="131"/>
    </location>
</feature>
<reference evidence="4" key="1">
    <citation type="journal article" date="2017" name="Nat. Ecol. Evol.">
        <title>Genome expansion and lineage-specific genetic innovations in the forest pathogenic fungi Armillaria.</title>
        <authorList>
            <person name="Sipos G."/>
            <person name="Prasanna A.N."/>
            <person name="Walter M.C."/>
            <person name="O'Connor E."/>
            <person name="Balint B."/>
            <person name="Krizsan K."/>
            <person name="Kiss B."/>
            <person name="Hess J."/>
            <person name="Varga T."/>
            <person name="Slot J."/>
            <person name="Riley R."/>
            <person name="Boka B."/>
            <person name="Rigling D."/>
            <person name="Barry K."/>
            <person name="Lee J."/>
            <person name="Mihaltcheva S."/>
            <person name="LaButti K."/>
            <person name="Lipzen A."/>
            <person name="Waldron R."/>
            <person name="Moloney N.M."/>
            <person name="Sperisen C."/>
            <person name="Kredics L."/>
            <person name="Vagvoelgyi C."/>
            <person name="Patrignani A."/>
            <person name="Fitzpatrick D."/>
            <person name="Nagy I."/>
            <person name="Doyle S."/>
            <person name="Anderson J.B."/>
            <person name="Grigoriev I.V."/>
            <person name="Gueldener U."/>
            <person name="Muensterkoetter M."/>
            <person name="Nagy L.G."/>
        </authorList>
    </citation>
    <scope>NUCLEOTIDE SEQUENCE [LARGE SCALE GENOMIC DNA]</scope>
    <source>
        <strain evidence="4">28-4</strain>
    </source>
</reference>
<proteinExistence type="predicted"/>
<feature type="transmembrane region" description="Helical" evidence="2">
    <location>
        <begin position="20"/>
        <end position="46"/>
    </location>
</feature>
<gene>
    <name evidence="3" type="ORF">ARMSODRAFT_1061270</name>
</gene>
<keyword evidence="2" id="KW-0812">Transmembrane</keyword>
<evidence type="ECO:0000256" key="1">
    <source>
        <dbReference type="SAM" id="MobiDB-lite"/>
    </source>
</evidence>
<feature type="transmembrane region" description="Helical" evidence="2">
    <location>
        <begin position="143"/>
        <end position="163"/>
    </location>
</feature>
<organism evidence="3 4">
    <name type="scientific">Armillaria solidipes</name>
    <dbReference type="NCBI Taxonomy" id="1076256"/>
    <lineage>
        <taxon>Eukaryota</taxon>
        <taxon>Fungi</taxon>
        <taxon>Dikarya</taxon>
        <taxon>Basidiomycota</taxon>
        <taxon>Agaricomycotina</taxon>
        <taxon>Agaricomycetes</taxon>
        <taxon>Agaricomycetidae</taxon>
        <taxon>Agaricales</taxon>
        <taxon>Marasmiineae</taxon>
        <taxon>Physalacriaceae</taxon>
        <taxon>Armillaria</taxon>
    </lineage>
</organism>
<evidence type="ECO:0000313" key="3">
    <source>
        <dbReference type="EMBL" id="PBK62551.1"/>
    </source>
</evidence>